<feature type="repeat" description="WD" evidence="4">
    <location>
        <begin position="136"/>
        <end position="177"/>
    </location>
</feature>
<protein>
    <recommendedName>
        <fullName evidence="5">Small-subunit processome Utp12 domain-containing protein</fullName>
    </recommendedName>
</protein>
<comment type="similarity">
    <text evidence="3">Belongs to the WD repeat WDR3/UTP12 family.</text>
</comment>
<organism evidence="6 7">
    <name type="scientific">Patella caerulea</name>
    <name type="common">Rayed Mediterranean limpet</name>
    <dbReference type="NCBI Taxonomy" id="87958"/>
    <lineage>
        <taxon>Eukaryota</taxon>
        <taxon>Metazoa</taxon>
        <taxon>Spiralia</taxon>
        <taxon>Lophotrochozoa</taxon>
        <taxon>Mollusca</taxon>
        <taxon>Gastropoda</taxon>
        <taxon>Patellogastropoda</taxon>
        <taxon>Patelloidea</taxon>
        <taxon>Patellidae</taxon>
        <taxon>Patella</taxon>
    </lineage>
</organism>
<keyword evidence="7" id="KW-1185">Reference proteome</keyword>
<dbReference type="Gene3D" id="2.130.10.10">
    <property type="entry name" value="YVTN repeat-like/Quinoprotein amine dehydrogenase"/>
    <property type="match status" value="2"/>
</dbReference>
<evidence type="ECO:0000256" key="2">
    <source>
        <dbReference type="ARBA" id="ARBA00022737"/>
    </source>
</evidence>
<keyword evidence="2" id="KW-0677">Repeat</keyword>
<name>A0AAN8GAL8_PATCE</name>
<dbReference type="InterPro" id="IPR036322">
    <property type="entry name" value="WD40_repeat_dom_sf"/>
</dbReference>
<proteinExistence type="inferred from homology"/>
<evidence type="ECO:0000256" key="1">
    <source>
        <dbReference type="ARBA" id="ARBA00022574"/>
    </source>
</evidence>
<dbReference type="GO" id="GO:0030490">
    <property type="term" value="P:maturation of SSU-rRNA"/>
    <property type="evidence" value="ECO:0007669"/>
    <property type="project" value="TreeGrafter"/>
</dbReference>
<comment type="caution">
    <text evidence="6">The sequence shown here is derived from an EMBL/GenBank/DDBJ whole genome shotgun (WGS) entry which is preliminary data.</text>
</comment>
<feature type="domain" description="Small-subunit processome Utp12" evidence="5">
    <location>
        <begin position="355"/>
        <end position="456"/>
    </location>
</feature>
<dbReference type="InterPro" id="IPR051570">
    <property type="entry name" value="TBC1_cilium_biogenesis"/>
</dbReference>
<dbReference type="PROSITE" id="PS50082">
    <property type="entry name" value="WD_REPEATS_2"/>
    <property type="match status" value="4"/>
</dbReference>
<dbReference type="AlphaFoldDB" id="A0AAN8GAL8"/>
<dbReference type="Proteomes" id="UP001347796">
    <property type="component" value="Unassembled WGS sequence"/>
</dbReference>
<evidence type="ECO:0000313" key="6">
    <source>
        <dbReference type="EMBL" id="KAK6169408.1"/>
    </source>
</evidence>
<dbReference type="InterPro" id="IPR020472">
    <property type="entry name" value="WD40_PAC1"/>
</dbReference>
<dbReference type="GO" id="GO:0034388">
    <property type="term" value="C:Pwp2p-containing subcomplex of 90S preribosome"/>
    <property type="evidence" value="ECO:0007669"/>
    <property type="project" value="TreeGrafter"/>
</dbReference>
<sequence>MSCDYSLCSVFAPGDRHLILGTKAGKLQIFDIASGELLEDIEAHDSTIYSIALSPDKRGILTGSSDKTVKFWNFELVNQEGSSSKRLTLQHSRTLKMEEEVMCVKYSPDNRLFAVSLLDNTVKVFFVDTLKFFLSLYGHKLPVLSLDISTDGTLLISGSADRNIKIWGLDFGDCHKSIFAHDDSIMCVQFVPNTHLFFSGAKDKKLKQWDADSFQHILTLEGHHAEIWAMAVSYRGNFVATASHDKSLRLWERTQEPLILEEEREMEREKEFDEQVGQSGEPVVAGEATTEVGLAGKKSIETVKAAEKLMEALELYKEETAKLEEHQLECNRTGKKLPVPALHPMLIAFNCDSPNQYMIDNIKKIKSSELEESLLVLPFPYVSDLLQVLDKFLTLGWETELVCRCLLFLLRVHQGQITSNQILLPVVDRLRSVTSNRVNKLRDQIGFNMAGLQFLKCRLEDRDQIQFFADATTTRRKKKKKADKVVLAIKT</sequence>
<dbReference type="InterPro" id="IPR001680">
    <property type="entry name" value="WD40_rpt"/>
</dbReference>
<dbReference type="InterPro" id="IPR019775">
    <property type="entry name" value="WD40_repeat_CS"/>
</dbReference>
<dbReference type="SUPFAM" id="SSF50978">
    <property type="entry name" value="WD40 repeat-like"/>
    <property type="match status" value="1"/>
</dbReference>
<reference evidence="6 7" key="1">
    <citation type="submission" date="2024-01" db="EMBL/GenBank/DDBJ databases">
        <title>The genome of the rayed Mediterranean limpet Patella caerulea (Linnaeus, 1758).</title>
        <authorList>
            <person name="Anh-Thu Weber A."/>
            <person name="Halstead-Nussloch G."/>
        </authorList>
    </citation>
    <scope>NUCLEOTIDE SEQUENCE [LARGE SCALE GENOMIC DNA]</scope>
    <source>
        <strain evidence="6">AATW-2023a</strain>
        <tissue evidence="6">Whole specimen</tissue>
    </source>
</reference>
<dbReference type="SMART" id="SM00320">
    <property type="entry name" value="WD40"/>
    <property type="match status" value="5"/>
</dbReference>
<dbReference type="PRINTS" id="PR00320">
    <property type="entry name" value="GPROTEINBRPT"/>
</dbReference>
<dbReference type="PROSITE" id="PS50294">
    <property type="entry name" value="WD_REPEATS_REGION"/>
    <property type="match status" value="4"/>
</dbReference>
<feature type="repeat" description="WD" evidence="4">
    <location>
        <begin position="220"/>
        <end position="252"/>
    </location>
</feature>
<dbReference type="GO" id="GO:0032040">
    <property type="term" value="C:small-subunit processome"/>
    <property type="evidence" value="ECO:0007669"/>
    <property type="project" value="TreeGrafter"/>
</dbReference>
<dbReference type="Pfam" id="PF04003">
    <property type="entry name" value="Utp12"/>
    <property type="match status" value="1"/>
</dbReference>
<feature type="repeat" description="WD" evidence="4">
    <location>
        <begin position="178"/>
        <end position="219"/>
    </location>
</feature>
<evidence type="ECO:0000259" key="5">
    <source>
        <dbReference type="Pfam" id="PF04003"/>
    </source>
</evidence>
<dbReference type="Pfam" id="PF25172">
    <property type="entry name" value="Beta-prop_WDR3_2nd"/>
    <property type="match status" value="1"/>
</dbReference>
<dbReference type="PROSITE" id="PS00678">
    <property type="entry name" value="WD_REPEATS_1"/>
    <property type="match status" value="1"/>
</dbReference>
<dbReference type="FunFam" id="2.130.10.10:FF:000178">
    <property type="entry name" value="WD repeat domain 3"/>
    <property type="match status" value="1"/>
</dbReference>
<gene>
    <name evidence="6" type="ORF">SNE40_020470</name>
</gene>
<accession>A0AAN8GAL8</accession>
<evidence type="ECO:0000313" key="7">
    <source>
        <dbReference type="Proteomes" id="UP001347796"/>
    </source>
</evidence>
<dbReference type="CDD" id="cd00200">
    <property type="entry name" value="WD40"/>
    <property type="match status" value="1"/>
</dbReference>
<dbReference type="GO" id="GO:0030515">
    <property type="term" value="F:snoRNA binding"/>
    <property type="evidence" value="ECO:0007669"/>
    <property type="project" value="TreeGrafter"/>
</dbReference>
<dbReference type="EMBL" id="JAZGQO010000015">
    <property type="protein sequence ID" value="KAK6169408.1"/>
    <property type="molecule type" value="Genomic_DNA"/>
</dbReference>
<dbReference type="InterPro" id="IPR015943">
    <property type="entry name" value="WD40/YVTN_repeat-like_dom_sf"/>
</dbReference>
<keyword evidence="1 4" id="KW-0853">WD repeat</keyword>
<dbReference type="FunFam" id="2.130.10.10:FF:000172">
    <property type="entry name" value="WD repeat domain 3"/>
    <property type="match status" value="1"/>
</dbReference>
<evidence type="ECO:0000256" key="3">
    <source>
        <dbReference type="ARBA" id="ARBA00038229"/>
    </source>
</evidence>
<dbReference type="InterPro" id="IPR007148">
    <property type="entry name" value="SSU_processome_Utp12"/>
</dbReference>
<evidence type="ECO:0000256" key="4">
    <source>
        <dbReference type="PROSITE-ProRule" id="PRU00221"/>
    </source>
</evidence>
<dbReference type="PANTHER" id="PTHR19853:SF0">
    <property type="entry name" value="WD REPEAT-CONTAINING PROTEIN 3"/>
    <property type="match status" value="1"/>
</dbReference>
<feature type="repeat" description="WD" evidence="4">
    <location>
        <begin position="41"/>
        <end position="75"/>
    </location>
</feature>
<dbReference type="PANTHER" id="PTHR19853">
    <property type="entry name" value="WD REPEAT CONTAINING PROTEIN 3 WDR3"/>
    <property type="match status" value="1"/>
</dbReference>